<keyword evidence="3 6" id="KW-0812">Transmembrane</keyword>
<evidence type="ECO:0000313" key="7">
    <source>
        <dbReference type="EMBL" id="SEJ62902.1"/>
    </source>
</evidence>
<dbReference type="Proteomes" id="UP000182932">
    <property type="component" value="Unassembled WGS sequence"/>
</dbReference>
<keyword evidence="8" id="KW-1185">Reference proteome</keyword>
<feature type="transmembrane region" description="Helical" evidence="6">
    <location>
        <begin position="306"/>
        <end position="335"/>
    </location>
</feature>
<comment type="subcellular location">
    <subcellularLocation>
        <location evidence="1">Membrane</location>
        <topology evidence="1">Multi-pass membrane protein</topology>
    </subcellularLocation>
</comment>
<accession>A0A975WAQ1</accession>
<feature type="transmembrane region" description="Helical" evidence="6">
    <location>
        <begin position="64"/>
        <end position="84"/>
    </location>
</feature>
<evidence type="ECO:0000313" key="8">
    <source>
        <dbReference type="Proteomes" id="UP000182932"/>
    </source>
</evidence>
<keyword evidence="4 6" id="KW-1133">Transmembrane helix</keyword>
<dbReference type="GO" id="GO:0016020">
    <property type="term" value="C:membrane"/>
    <property type="evidence" value="ECO:0007669"/>
    <property type="project" value="UniProtKB-SubCell"/>
</dbReference>
<evidence type="ECO:0000256" key="1">
    <source>
        <dbReference type="ARBA" id="ARBA00004141"/>
    </source>
</evidence>
<reference evidence="7 8" key="1">
    <citation type="submission" date="2016-10" db="EMBL/GenBank/DDBJ databases">
        <authorList>
            <person name="Varghese N."/>
            <person name="Submissions S."/>
        </authorList>
    </citation>
    <scope>NUCLEOTIDE SEQUENCE [LARGE SCALE GENOMIC DNA]</scope>
    <source>
        <strain evidence="7 8">FF3</strain>
    </source>
</reference>
<dbReference type="GO" id="GO:0055085">
    <property type="term" value="P:transmembrane transport"/>
    <property type="evidence" value="ECO:0007669"/>
    <property type="project" value="TreeGrafter"/>
</dbReference>
<evidence type="ECO:0000256" key="5">
    <source>
        <dbReference type="ARBA" id="ARBA00023136"/>
    </source>
</evidence>
<keyword evidence="5 6" id="KW-0472">Membrane</keyword>
<proteinExistence type="inferred from homology"/>
<dbReference type="InterPro" id="IPR002549">
    <property type="entry name" value="AI-2E-like"/>
</dbReference>
<dbReference type="AlphaFoldDB" id="A0A975WAQ1"/>
<feature type="transmembrane region" description="Helical" evidence="6">
    <location>
        <begin position="205"/>
        <end position="230"/>
    </location>
</feature>
<organism evidence="7 8">
    <name type="scientific">Marinovum algicola</name>
    <dbReference type="NCBI Taxonomy" id="42444"/>
    <lineage>
        <taxon>Bacteria</taxon>
        <taxon>Pseudomonadati</taxon>
        <taxon>Pseudomonadota</taxon>
        <taxon>Alphaproteobacteria</taxon>
        <taxon>Rhodobacterales</taxon>
        <taxon>Roseobacteraceae</taxon>
        <taxon>Marinovum</taxon>
    </lineage>
</organism>
<feature type="transmembrane region" description="Helical" evidence="6">
    <location>
        <begin position="34"/>
        <end position="52"/>
    </location>
</feature>
<dbReference type="PANTHER" id="PTHR21716">
    <property type="entry name" value="TRANSMEMBRANE PROTEIN"/>
    <property type="match status" value="1"/>
</dbReference>
<dbReference type="Pfam" id="PF01594">
    <property type="entry name" value="AI-2E_transport"/>
    <property type="match status" value="1"/>
</dbReference>
<sequence length="363" mass="38738">MAHRYKNPDPILRSAVIVIAAILVFATLKAGADIFAPLTLATITGVMLAPVTDGLEKLGLSSGLASALVLFAGVCGIGVLVILVEPVVWRVAEEVPRIRLELRSFIEELRGLIRGLEDVNREVEQALGGDGNGQTDAEGDPVMPNLTSAILLAPVFLAQFLIFVGALFFFLFTRKNIYVYMSRKIGSSAETPEIMRRLTRAERVVSRYFLTITTINFGLGAAVGSALALIGLPGPVIWGLAAAMLNYILYIGPIGMVLGLSLAGLLAFDGIMVILPPVLYLLFNLIEAQFVTPALVGKNIAINPLLIFVSLVVWLWLWGPIGAIVAIPMLAILLVMLDVFEGEVPGEVAAAPSPKNTSATPEV</sequence>
<gene>
    <name evidence="7" type="ORF">SAMN04487940_10846</name>
</gene>
<dbReference type="RefSeq" id="WP_083416042.1">
    <property type="nucleotide sequence ID" value="NZ_CATLQZ010000006.1"/>
</dbReference>
<dbReference type="PANTHER" id="PTHR21716:SF16">
    <property type="entry name" value="BLL1467 PROTEIN"/>
    <property type="match status" value="1"/>
</dbReference>
<dbReference type="EMBL" id="FNYY01000008">
    <property type="protein sequence ID" value="SEJ62902.1"/>
    <property type="molecule type" value="Genomic_DNA"/>
</dbReference>
<dbReference type="GeneID" id="80818718"/>
<protein>
    <submittedName>
        <fullName evidence="7">Predicted PurR-regulated permease PerM</fullName>
    </submittedName>
</protein>
<evidence type="ECO:0000256" key="4">
    <source>
        <dbReference type="ARBA" id="ARBA00022989"/>
    </source>
</evidence>
<comment type="similarity">
    <text evidence="2">Belongs to the autoinducer-2 exporter (AI-2E) (TC 2.A.86) family.</text>
</comment>
<evidence type="ECO:0000256" key="2">
    <source>
        <dbReference type="ARBA" id="ARBA00009773"/>
    </source>
</evidence>
<evidence type="ECO:0000256" key="3">
    <source>
        <dbReference type="ARBA" id="ARBA00022692"/>
    </source>
</evidence>
<evidence type="ECO:0000256" key="6">
    <source>
        <dbReference type="SAM" id="Phobius"/>
    </source>
</evidence>
<feature type="transmembrane region" description="Helical" evidence="6">
    <location>
        <begin position="149"/>
        <end position="173"/>
    </location>
</feature>
<feature type="transmembrane region" description="Helical" evidence="6">
    <location>
        <begin position="12"/>
        <end position="28"/>
    </location>
</feature>
<feature type="transmembrane region" description="Helical" evidence="6">
    <location>
        <begin position="265"/>
        <end position="286"/>
    </location>
</feature>
<feature type="transmembrane region" description="Helical" evidence="6">
    <location>
        <begin position="236"/>
        <end position="258"/>
    </location>
</feature>
<comment type="caution">
    <text evidence="7">The sequence shown here is derived from an EMBL/GenBank/DDBJ whole genome shotgun (WGS) entry which is preliminary data.</text>
</comment>
<name>A0A975WAQ1_9RHOB</name>